<dbReference type="HOGENOM" id="CLU_1868460_0_0_1"/>
<evidence type="ECO:0000313" key="2">
    <source>
        <dbReference type="EnsemblPlants" id="OPUNC09G08290.1"/>
    </source>
</evidence>
<sequence>MGIRVYPSPSVPSATSPEQEQSEPSHHSDGSDPLRVGPTPVTGHAASRPRKPPGPCSASTVFCPTENKNNDEVMNKRAYRKSWWKFATPEVTQKHKGNLPDYSSTQLNSRLTKRPYPIMITQIHYRLTRFTQNHPSP</sequence>
<feature type="region of interest" description="Disordered" evidence="1">
    <location>
        <begin position="1"/>
        <end position="70"/>
    </location>
</feature>
<evidence type="ECO:0000256" key="1">
    <source>
        <dbReference type="SAM" id="MobiDB-lite"/>
    </source>
</evidence>
<name>A0A0E0M111_ORYPU</name>
<reference evidence="2" key="2">
    <citation type="submission" date="2018-05" db="EMBL/GenBank/DDBJ databases">
        <title>OpunRS2 (Oryza punctata Reference Sequence Version 2).</title>
        <authorList>
            <person name="Zhang J."/>
            <person name="Kudrna D."/>
            <person name="Lee S."/>
            <person name="Talag J."/>
            <person name="Welchert J."/>
            <person name="Wing R.A."/>
        </authorList>
    </citation>
    <scope>NUCLEOTIDE SEQUENCE [LARGE SCALE GENOMIC DNA]</scope>
</reference>
<dbReference type="EnsemblPlants" id="OPUNC09G08290.1">
    <property type="protein sequence ID" value="OPUNC09G08290.1"/>
    <property type="gene ID" value="OPUNC09G08290"/>
</dbReference>
<dbReference type="Gramene" id="OPUNC09G08290.1">
    <property type="protein sequence ID" value="OPUNC09G08290.1"/>
    <property type="gene ID" value="OPUNC09G08290"/>
</dbReference>
<dbReference type="Proteomes" id="UP000026962">
    <property type="component" value="Chromosome 9"/>
</dbReference>
<reference evidence="2" key="1">
    <citation type="submission" date="2015-04" db="UniProtKB">
        <authorList>
            <consortium name="EnsemblPlants"/>
        </authorList>
    </citation>
    <scope>IDENTIFICATION</scope>
</reference>
<evidence type="ECO:0000313" key="3">
    <source>
        <dbReference type="Proteomes" id="UP000026962"/>
    </source>
</evidence>
<organism evidence="2">
    <name type="scientific">Oryza punctata</name>
    <name type="common">Red rice</name>
    <dbReference type="NCBI Taxonomy" id="4537"/>
    <lineage>
        <taxon>Eukaryota</taxon>
        <taxon>Viridiplantae</taxon>
        <taxon>Streptophyta</taxon>
        <taxon>Embryophyta</taxon>
        <taxon>Tracheophyta</taxon>
        <taxon>Spermatophyta</taxon>
        <taxon>Magnoliopsida</taxon>
        <taxon>Liliopsida</taxon>
        <taxon>Poales</taxon>
        <taxon>Poaceae</taxon>
        <taxon>BOP clade</taxon>
        <taxon>Oryzoideae</taxon>
        <taxon>Oryzeae</taxon>
        <taxon>Oryzinae</taxon>
        <taxon>Oryza</taxon>
    </lineage>
</organism>
<feature type="compositionally biased region" description="Basic and acidic residues" evidence="1">
    <location>
        <begin position="23"/>
        <end position="32"/>
    </location>
</feature>
<proteinExistence type="predicted"/>
<keyword evidence="3" id="KW-1185">Reference proteome</keyword>
<accession>A0A0E0M111</accession>
<protein>
    <submittedName>
        <fullName evidence="2">Uncharacterized protein</fullName>
    </submittedName>
</protein>
<dbReference type="AlphaFoldDB" id="A0A0E0M111"/>